<dbReference type="EMBL" id="DXFT01000141">
    <property type="protein sequence ID" value="HIX03914.1"/>
    <property type="molecule type" value="Genomic_DNA"/>
</dbReference>
<comment type="caution">
    <text evidence="1">The sequence shown here is derived from an EMBL/GenBank/DDBJ whole genome shotgun (WGS) entry which is preliminary data.</text>
</comment>
<name>A0A9D1V1C7_9BACT</name>
<dbReference type="InterPro" id="IPR018669">
    <property type="entry name" value="Toxin_HigB"/>
</dbReference>
<dbReference type="GO" id="GO:0110001">
    <property type="term" value="C:toxin-antitoxin complex"/>
    <property type="evidence" value="ECO:0007669"/>
    <property type="project" value="InterPro"/>
</dbReference>
<dbReference type="GO" id="GO:0003723">
    <property type="term" value="F:RNA binding"/>
    <property type="evidence" value="ECO:0007669"/>
    <property type="project" value="InterPro"/>
</dbReference>
<reference evidence="1" key="1">
    <citation type="journal article" date="2021" name="PeerJ">
        <title>Extensive microbial diversity within the chicken gut microbiome revealed by metagenomics and culture.</title>
        <authorList>
            <person name="Gilroy R."/>
            <person name="Ravi A."/>
            <person name="Getino M."/>
            <person name="Pursley I."/>
            <person name="Horton D.L."/>
            <person name="Alikhan N.F."/>
            <person name="Baker D."/>
            <person name="Gharbi K."/>
            <person name="Hall N."/>
            <person name="Watson M."/>
            <person name="Adriaenssens E.M."/>
            <person name="Foster-Nyarko E."/>
            <person name="Jarju S."/>
            <person name="Secka A."/>
            <person name="Antonio M."/>
            <person name="Oren A."/>
            <person name="Chaudhuri R.R."/>
            <person name="La Ragione R."/>
            <person name="Hildebrand F."/>
            <person name="Pallen M.J."/>
        </authorList>
    </citation>
    <scope>NUCLEOTIDE SEQUENCE</scope>
    <source>
        <strain evidence="1">23274</strain>
    </source>
</reference>
<dbReference type="Proteomes" id="UP000824202">
    <property type="component" value="Unassembled WGS sequence"/>
</dbReference>
<evidence type="ECO:0000313" key="1">
    <source>
        <dbReference type="EMBL" id="HIX03914.1"/>
    </source>
</evidence>
<dbReference type="Pfam" id="PF09907">
    <property type="entry name" value="HigB_toxin"/>
    <property type="match status" value="1"/>
</dbReference>
<dbReference type="AlphaFoldDB" id="A0A9D1V1C7"/>
<dbReference type="GO" id="GO:0004519">
    <property type="term" value="F:endonuclease activity"/>
    <property type="evidence" value="ECO:0007669"/>
    <property type="project" value="InterPro"/>
</dbReference>
<proteinExistence type="predicted"/>
<evidence type="ECO:0000313" key="2">
    <source>
        <dbReference type="Proteomes" id="UP000824202"/>
    </source>
</evidence>
<protein>
    <submittedName>
        <fullName evidence="1">Type II toxin-antitoxin system HigB family toxin</fullName>
    </submittedName>
</protein>
<accession>A0A9D1V1C7</accession>
<gene>
    <name evidence="1" type="ORF">H9863_07360</name>
</gene>
<sequence length="97" mass="11255">MRIFTEQTLKEYAEANPPAKVALQEWAAIVKKSNWACFADVKRTFNSVDSVGNQHYVFNIKGNNYRLVAVIKFTIKFIYIRFIGTHSEYDEIDCSKI</sequence>
<organism evidence="1 2">
    <name type="scientific">Candidatus Odoribacter faecigallinarum</name>
    <dbReference type="NCBI Taxonomy" id="2838706"/>
    <lineage>
        <taxon>Bacteria</taxon>
        <taxon>Pseudomonadati</taxon>
        <taxon>Bacteroidota</taxon>
        <taxon>Bacteroidia</taxon>
        <taxon>Bacteroidales</taxon>
        <taxon>Odoribacteraceae</taxon>
        <taxon>Odoribacter</taxon>
    </lineage>
</organism>
<reference evidence="1" key="2">
    <citation type="submission" date="2021-04" db="EMBL/GenBank/DDBJ databases">
        <authorList>
            <person name="Gilroy R."/>
        </authorList>
    </citation>
    <scope>NUCLEOTIDE SEQUENCE</scope>
    <source>
        <strain evidence="1">23274</strain>
    </source>
</reference>